<dbReference type="InterPro" id="IPR046341">
    <property type="entry name" value="SET_dom_sf"/>
</dbReference>
<name>A0A7T8HKS6_CALRO</name>
<dbReference type="PANTHER" id="PTHR46820:SF1">
    <property type="entry name" value="HISTONE-LYSINE N-METHYLTRANSFERASE SETD7"/>
    <property type="match status" value="1"/>
</dbReference>
<sequence length="353" mass="39609">MDFTSPLMIISSNKIGLRPGIYFEDKDDGNTIDELAQRISLIGYLRNGKLNGVVRRYGRFSTDPDHQCKKPIFQGISFIGHYENGVPSGPSWRVVPGGGLLYGTTEDMEFTGENLAYIYPDLETAIIGRFKKGLLVEGREAKLERVRCVNGIYEAQFSEPDGPSYHYRRPTNATFGDQPHLPDPLDKKYFTVKSSTIDHPLSSEGAFAIRDISAGTLMALYSGIILSNEEKKVFNERYETENRAKGLDISEDEAHAYYKYHITLKGCKHIITVPFEKTSLDEIKSTMGHKVNHSFEPNCEIGDLLDTPRQGIIMTLSTLRDIKKGKSCLLIIIIKRGTFHLGIESSTKKPMGM</sequence>
<accession>A0A7T8HKS6</accession>
<dbReference type="SUPFAM" id="SSF82199">
    <property type="entry name" value="SET domain"/>
    <property type="match status" value="1"/>
</dbReference>
<feature type="domain" description="SET" evidence="1">
    <location>
        <begin position="205"/>
        <end position="325"/>
    </location>
</feature>
<gene>
    <name evidence="3" type="ORF">FKW44_013365</name>
</gene>
<evidence type="ECO:0000313" key="4">
    <source>
        <dbReference type="Proteomes" id="UP000595437"/>
    </source>
</evidence>
<reference evidence="4" key="1">
    <citation type="submission" date="2021-01" db="EMBL/GenBank/DDBJ databases">
        <title>Caligus Genome Assembly.</title>
        <authorList>
            <person name="Gallardo-Escarate C."/>
        </authorList>
    </citation>
    <scope>NUCLEOTIDE SEQUENCE [LARGE SCALE GENOMIC DNA]</scope>
</reference>
<dbReference type="GO" id="GO:0005694">
    <property type="term" value="C:chromosome"/>
    <property type="evidence" value="ECO:0007669"/>
    <property type="project" value="TreeGrafter"/>
</dbReference>
<protein>
    <submittedName>
        <fullName evidence="3">Uncharacterized protein</fullName>
    </submittedName>
</protein>
<dbReference type="GO" id="GO:0003682">
    <property type="term" value="F:chromatin binding"/>
    <property type="evidence" value="ECO:0007669"/>
    <property type="project" value="TreeGrafter"/>
</dbReference>
<dbReference type="Gene3D" id="2.170.270.10">
    <property type="entry name" value="SET domain"/>
    <property type="match status" value="1"/>
</dbReference>
<dbReference type="GO" id="GO:0008757">
    <property type="term" value="F:S-adenosylmethionine-dependent methyltransferase activity"/>
    <property type="evidence" value="ECO:0007669"/>
    <property type="project" value="UniProtKB-ARBA"/>
</dbReference>
<dbReference type="GO" id="GO:0008170">
    <property type="term" value="F:N-methyltransferase activity"/>
    <property type="evidence" value="ECO:0007669"/>
    <property type="project" value="UniProtKB-ARBA"/>
</dbReference>
<dbReference type="Pfam" id="PF00856">
    <property type="entry name" value="SET"/>
    <property type="match status" value="1"/>
</dbReference>
<dbReference type="GO" id="GO:0070828">
    <property type="term" value="P:heterochromatin organization"/>
    <property type="evidence" value="ECO:0007669"/>
    <property type="project" value="TreeGrafter"/>
</dbReference>
<evidence type="ECO:0000259" key="1">
    <source>
        <dbReference type="Pfam" id="PF00856"/>
    </source>
</evidence>
<dbReference type="PANTHER" id="PTHR46820">
    <property type="entry name" value="HISTONE-LYSINE N-METHYLTRANSFERASE SETD7"/>
    <property type="match status" value="1"/>
</dbReference>
<dbReference type="Pfam" id="PF22648">
    <property type="entry name" value="SET7_N"/>
    <property type="match status" value="1"/>
</dbReference>
<dbReference type="InterPro" id="IPR054533">
    <property type="entry name" value="SETD7_N"/>
</dbReference>
<dbReference type="AlphaFoldDB" id="A0A7T8HKS6"/>
<feature type="domain" description="Histone-lysine methyltransferase SETD7 N-terminal" evidence="2">
    <location>
        <begin position="82"/>
        <end position="145"/>
    </location>
</feature>
<proteinExistence type="predicted"/>
<dbReference type="OrthoDB" id="294378at2759"/>
<dbReference type="InterPro" id="IPR001214">
    <property type="entry name" value="SET_dom"/>
</dbReference>
<dbReference type="Proteomes" id="UP000595437">
    <property type="component" value="Chromosome 8"/>
</dbReference>
<dbReference type="Gene3D" id="2.20.110.10">
    <property type="entry name" value="Histone H3 K4-specific methyltransferase SET7/9 N-terminal domain"/>
    <property type="match status" value="1"/>
</dbReference>
<keyword evidence="4" id="KW-1185">Reference proteome</keyword>
<evidence type="ECO:0000313" key="3">
    <source>
        <dbReference type="EMBL" id="QQP51883.1"/>
    </source>
</evidence>
<dbReference type="GO" id="GO:0005634">
    <property type="term" value="C:nucleus"/>
    <property type="evidence" value="ECO:0007669"/>
    <property type="project" value="TreeGrafter"/>
</dbReference>
<dbReference type="EMBL" id="CP045897">
    <property type="protein sequence ID" value="QQP51883.1"/>
    <property type="molecule type" value="Genomic_DNA"/>
</dbReference>
<organism evidence="3 4">
    <name type="scientific">Caligus rogercresseyi</name>
    <name type="common">Sea louse</name>
    <dbReference type="NCBI Taxonomy" id="217165"/>
    <lineage>
        <taxon>Eukaryota</taxon>
        <taxon>Metazoa</taxon>
        <taxon>Ecdysozoa</taxon>
        <taxon>Arthropoda</taxon>
        <taxon>Crustacea</taxon>
        <taxon>Multicrustacea</taxon>
        <taxon>Hexanauplia</taxon>
        <taxon>Copepoda</taxon>
        <taxon>Siphonostomatoida</taxon>
        <taxon>Caligidae</taxon>
        <taxon>Caligus</taxon>
    </lineage>
</organism>
<evidence type="ECO:0000259" key="2">
    <source>
        <dbReference type="Pfam" id="PF22648"/>
    </source>
</evidence>
<dbReference type="GO" id="GO:0008276">
    <property type="term" value="F:protein methyltransferase activity"/>
    <property type="evidence" value="ECO:0007669"/>
    <property type="project" value="UniProtKB-ARBA"/>
</dbReference>